<name>A0A090YD27_9BACI</name>
<dbReference type="EMBL" id="QVOD01000046">
    <property type="protein sequence ID" value="RFT63510.1"/>
    <property type="molecule type" value="Genomic_DNA"/>
</dbReference>
<dbReference type="Pfam" id="PF13930">
    <property type="entry name" value="Endonuclea_NS_2"/>
    <property type="match status" value="1"/>
</dbReference>
<dbReference type="Proteomes" id="UP000264294">
    <property type="component" value="Unassembled WGS sequence"/>
</dbReference>
<evidence type="ECO:0000313" key="4">
    <source>
        <dbReference type="Proteomes" id="UP000029389"/>
    </source>
</evidence>
<evidence type="ECO:0000313" key="3">
    <source>
        <dbReference type="EMBL" id="RFT63510.1"/>
    </source>
</evidence>
<gene>
    <name evidence="3" type="ORF">D0U04_24890</name>
    <name evidence="2" type="ORF">DJ93_5472</name>
</gene>
<keyword evidence="2" id="KW-0255">Endonuclease</keyword>
<dbReference type="Proteomes" id="UP000029389">
    <property type="component" value="Unassembled WGS sequence"/>
</dbReference>
<evidence type="ECO:0000259" key="1">
    <source>
        <dbReference type="Pfam" id="PF13930"/>
    </source>
</evidence>
<feature type="domain" description="Type VII secretion system protein EssD-like" evidence="1">
    <location>
        <begin position="5"/>
        <end position="47"/>
    </location>
</feature>
<comment type="caution">
    <text evidence="2">The sequence shown here is derived from an EMBL/GenBank/DDBJ whole genome shotgun (WGS) entry which is preliminary data.</text>
</comment>
<dbReference type="InterPro" id="IPR044927">
    <property type="entry name" value="Endonuclea_NS_2"/>
</dbReference>
<keyword evidence="2" id="KW-0540">Nuclease</keyword>
<organism evidence="2 4">
    <name type="scientific">Bacillus clarus</name>
    <dbReference type="NCBI Taxonomy" id="2338372"/>
    <lineage>
        <taxon>Bacteria</taxon>
        <taxon>Bacillati</taxon>
        <taxon>Bacillota</taxon>
        <taxon>Bacilli</taxon>
        <taxon>Bacillales</taxon>
        <taxon>Bacillaceae</taxon>
        <taxon>Bacillus</taxon>
        <taxon>Bacillus cereus group</taxon>
    </lineage>
</organism>
<keyword evidence="2" id="KW-0378">Hydrolase</keyword>
<evidence type="ECO:0000313" key="5">
    <source>
        <dbReference type="Proteomes" id="UP000264294"/>
    </source>
</evidence>
<dbReference type="RefSeq" id="WP_080743748.1">
    <property type="nucleotide sequence ID" value="NZ_JMQC01000009.1"/>
</dbReference>
<sequence length="56" mass="6564">MKYTYIEEWAASLKETPSKEVTVDVEIIYSGNDMRPKEFIVNYSIDGKWGFEVIEN</sequence>
<protein>
    <submittedName>
        <fullName evidence="2">DNA/RNA non-specific endonuclease family protein</fullName>
    </submittedName>
</protein>
<reference evidence="2 4" key="1">
    <citation type="submission" date="2014-04" db="EMBL/GenBank/DDBJ databases">
        <authorList>
            <person name="Bishop-Lilly K.A."/>
            <person name="Broomall S.M."/>
            <person name="Chain P.S."/>
            <person name="Chertkov O."/>
            <person name="Coyne S.R."/>
            <person name="Daligault H.E."/>
            <person name="Davenport K.W."/>
            <person name="Erkkila T."/>
            <person name="Frey K.G."/>
            <person name="Gibbons H.S."/>
            <person name="Gu W."/>
            <person name="Jaissle J."/>
            <person name="Johnson S.L."/>
            <person name="Koroleva G.I."/>
            <person name="Ladner J.T."/>
            <person name="Lo C.-C."/>
            <person name="Minogue T.D."/>
            <person name="Munk C."/>
            <person name="Palacios G.F."/>
            <person name="Redden C.L."/>
            <person name="Rosenzweig C.N."/>
            <person name="Scholz M.B."/>
            <person name="Teshima H."/>
            <person name="Xu Y."/>
        </authorList>
    </citation>
    <scope>NUCLEOTIDE SEQUENCE [LARGE SCALE GENOMIC DNA]</scope>
    <source>
        <strain evidence="2 4">BHP</strain>
    </source>
</reference>
<dbReference type="PATRIC" id="fig|1405.8.peg.5648"/>
<proteinExistence type="predicted"/>
<dbReference type="AlphaFoldDB" id="A0A090YD27"/>
<reference evidence="3 5" key="2">
    <citation type="submission" date="2018-08" db="EMBL/GenBank/DDBJ databases">
        <title>Bacillus clarus sp. nov. strain PS00077A.</title>
        <authorList>
            <person name="Mendez Acevedo M."/>
            <person name="Carroll L."/>
            <person name="Mukherjee M."/>
            <person name="Wiedmann M."/>
            <person name="Kovac J."/>
        </authorList>
    </citation>
    <scope>NUCLEOTIDE SEQUENCE [LARGE SCALE GENOMIC DNA]</scope>
    <source>
        <strain evidence="3 5">PS00077A</strain>
    </source>
</reference>
<dbReference type="EMBL" id="JMQC01000009">
    <property type="protein sequence ID" value="KFM95762.1"/>
    <property type="molecule type" value="Genomic_DNA"/>
</dbReference>
<evidence type="ECO:0000313" key="2">
    <source>
        <dbReference type="EMBL" id="KFM95762.1"/>
    </source>
</evidence>
<keyword evidence="5" id="KW-1185">Reference proteome</keyword>
<dbReference type="GO" id="GO:0004519">
    <property type="term" value="F:endonuclease activity"/>
    <property type="evidence" value="ECO:0007669"/>
    <property type="project" value="UniProtKB-KW"/>
</dbReference>
<accession>A0A090YD27</accession>